<reference evidence="15 16" key="1">
    <citation type="journal article" date="2020" name="Cell">
        <title>Large-Scale Comparative Analyses of Tick Genomes Elucidate Their Genetic Diversity and Vector Capacities.</title>
        <authorList>
            <consortium name="Tick Genome and Microbiome Consortium (TIGMIC)"/>
            <person name="Jia N."/>
            <person name="Wang J."/>
            <person name="Shi W."/>
            <person name="Du L."/>
            <person name="Sun Y."/>
            <person name="Zhan W."/>
            <person name="Jiang J.F."/>
            <person name="Wang Q."/>
            <person name="Zhang B."/>
            <person name="Ji P."/>
            <person name="Bell-Sakyi L."/>
            <person name="Cui X.M."/>
            <person name="Yuan T.T."/>
            <person name="Jiang B.G."/>
            <person name="Yang W.F."/>
            <person name="Lam T.T."/>
            <person name="Chang Q.C."/>
            <person name="Ding S.J."/>
            <person name="Wang X.J."/>
            <person name="Zhu J.G."/>
            <person name="Ruan X.D."/>
            <person name="Zhao L."/>
            <person name="Wei J.T."/>
            <person name="Ye R.Z."/>
            <person name="Que T.C."/>
            <person name="Du C.H."/>
            <person name="Zhou Y.H."/>
            <person name="Cheng J.X."/>
            <person name="Dai P.F."/>
            <person name="Guo W.B."/>
            <person name="Han X.H."/>
            <person name="Huang E.J."/>
            <person name="Li L.F."/>
            <person name="Wei W."/>
            <person name="Gao Y.C."/>
            <person name="Liu J.Z."/>
            <person name="Shao H.Z."/>
            <person name="Wang X."/>
            <person name="Wang C.C."/>
            <person name="Yang T.C."/>
            <person name="Huo Q.B."/>
            <person name="Li W."/>
            <person name="Chen H.Y."/>
            <person name="Chen S.E."/>
            <person name="Zhou L.G."/>
            <person name="Ni X.B."/>
            <person name="Tian J.H."/>
            <person name="Sheng Y."/>
            <person name="Liu T."/>
            <person name="Pan Y.S."/>
            <person name="Xia L.Y."/>
            <person name="Li J."/>
            <person name="Zhao F."/>
            <person name="Cao W.C."/>
        </authorList>
    </citation>
    <scope>NUCLEOTIDE SEQUENCE [LARGE SCALE GENOMIC DNA]</scope>
    <source>
        <strain evidence="15">HaeL-2018</strain>
    </source>
</reference>
<evidence type="ECO:0000256" key="11">
    <source>
        <dbReference type="SAM" id="Phobius"/>
    </source>
</evidence>
<dbReference type="PRINTS" id="PR00249">
    <property type="entry name" value="GPCRSECRETIN"/>
</dbReference>
<evidence type="ECO:0000313" key="16">
    <source>
        <dbReference type="Proteomes" id="UP000821853"/>
    </source>
</evidence>
<dbReference type="FunFam" id="1.20.1070.10:FF:000200">
    <property type="entry name" value="Adhesion G protein-coupled receptor L3"/>
    <property type="match status" value="1"/>
</dbReference>
<dbReference type="Gene3D" id="2.60.120.740">
    <property type="match status" value="1"/>
</dbReference>
<dbReference type="PROSITE" id="PS50228">
    <property type="entry name" value="SUEL_LECTIN"/>
    <property type="match status" value="1"/>
</dbReference>
<dbReference type="Pfam" id="PF02140">
    <property type="entry name" value="SUEL_Lectin"/>
    <property type="match status" value="1"/>
</dbReference>
<comment type="similarity">
    <text evidence="2">Belongs to the G-protein coupled receptor 2 family. LN-TM7 subfamily.</text>
</comment>
<dbReference type="PROSITE" id="PS50261">
    <property type="entry name" value="G_PROTEIN_RECEP_F2_4"/>
    <property type="match status" value="1"/>
</dbReference>
<feature type="domain" description="G-protein coupled receptors family 2 profile 2" evidence="14">
    <location>
        <begin position="688"/>
        <end position="933"/>
    </location>
</feature>
<dbReference type="Proteomes" id="UP000821853">
    <property type="component" value="Chromosome 2"/>
</dbReference>
<dbReference type="EMBL" id="JABSTR010000004">
    <property type="protein sequence ID" value="KAH9366502.1"/>
    <property type="molecule type" value="Genomic_DNA"/>
</dbReference>
<dbReference type="GO" id="GO:0005886">
    <property type="term" value="C:plasma membrane"/>
    <property type="evidence" value="ECO:0007669"/>
    <property type="project" value="UniProtKB-SubCell"/>
</dbReference>
<dbReference type="SMART" id="SM00303">
    <property type="entry name" value="GPS"/>
    <property type="match status" value="1"/>
</dbReference>
<evidence type="ECO:0000259" key="13">
    <source>
        <dbReference type="PROSITE" id="PS50228"/>
    </source>
</evidence>
<keyword evidence="4 11" id="KW-0812">Transmembrane</keyword>
<dbReference type="AlphaFoldDB" id="A0A9J6FJT6"/>
<dbReference type="InterPro" id="IPR048072">
    <property type="entry name" value="7tmB2_latrophilin-like"/>
</dbReference>
<feature type="transmembrane region" description="Helical" evidence="11">
    <location>
        <begin position="880"/>
        <end position="903"/>
    </location>
</feature>
<keyword evidence="7 11" id="KW-1133">Transmembrane helix</keyword>
<evidence type="ECO:0000256" key="5">
    <source>
        <dbReference type="ARBA" id="ARBA00022729"/>
    </source>
</evidence>
<protein>
    <recommendedName>
        <fullName evidence="17">Latrophilin Cirl</fullName>
    </recommendedName>
</protein>
<feature type="transmembrane region" description="Helical" evidence="11">
    <location>
        <begin position="725"/>
        <end position="746"/>
    </location>
</feature>
<feature type="region of interest" description="Disordered" evidence="10">
    <location>
        <begin position="208"/>
        <end position="286"/>
    </location>
</feature>
<evidence type="ECO:0000256" key="10">
    <source>
        <dbReference type="SAM" id="MobiDB-lite"/>
    </source>
</evidence>
<dbReference type="VEuPathDB" id="VectorBase:HLOH_042037"/>
<dbReference type="InterPro" id="IPR046338">
    <property type="entry name" value="GAIN_dom_sf"/>
</dbReference>
<evidence type="ECO:0000256" key="1">
    <source>
        <dbReference type="ARBA" id="ARBA00004651"/>
    </source>
</evidence>
<evidence type="ECO:0000256" key="3">
    <source>
        <dbReference type="ARBA" id="ARBA00022475"/>
    </source>
</evidence>
<evidence type="ECO:0000313" key="15">
    <source>
        <dbReference type="EMBL" id="KAH9366502.1"/>
    </source>
</evidence>
<evidence type="ECO:0000256" key="4">
    <source>
        <dbReference type="ARBA" id="ARBA00022692"/>
    </source>
</evidence>
<dbReference type="GO" id="GO:0007166">
    <property type="term" value="P:cell surface receptor signaling pathway"/>
    <property type="evidence" value="ECO:0007669"/>
    <property type="project" value="InterPro"/>
</dbReference>
<organism evidence="15 16">
    <name type="scientific">Haemaphysalis longicornis</name>
    <name type="common">Bush tick</name>
    <dbReference type="NCBI Taxonomy" id="44386"/>
    <lineage>
        <taxon>Eukaryota</taxon>
        <taxon>Metazoa</taxon>
        <taxon>Ecdysozoa</taxon>
        <taxon>Arthropoda</taxon>
        <taxon>Chelicerata</taxon>
        <taxon>Arachnida</taxon>
        <taxon>Acari</taxon>
        <taxon>Parasitiformes</taxon>
        <taxon>Ixodida</taxon>
        <taxon>Ixodoidea</taxon>
        <taxon>Ixodidae</taxon>
        <taxon>Haemaphysalinae</taxon>
        <taxon>Haemaphysalis</taxon>
    </lineage>
</organism>
<dbReference type="PANTHER" id="PTHR12011:SF347">
    <property type="entry name" value="FI21270P1-RELATED"/>
    <property type="match status" value="1"/>
</dbReference>
<comment type="caution">
    <text evidence="15">The sequence shown here is derived from an EMBL/GenBank/DDBJ whole genome shotgun (WGS) entry which is preliminary data.</text>
</comment>
<dbReference type="InterPro" id="IPR057244">
    <property type="entry name" value="GAIN_B"/>
</dbReference>
<keyword evidence="9" id="KW-1015">Disulfide bond</keyword>
<feature type="transmembrane region" description="Helical" evidence="11">
    <location>
        <begin position="758"/>
        <end position="780"/>
    </location>
</feature>
<sequence>MNPAAVHQTWDEVVPRQRPCFVAAACGGPLCVRDEASPRRRRSAGANLRPAVTNGAALATVTNGPRTTRLAKFQPSESKPKPRSSVLSLDLPIGIEKVRAADPPRYRTAYACEGSHLRISCDEGHLVQLIRANYGRFSISICNEHGTLDWSVDCMSLRSFRVMQQSCDLKKGCTLPASTDVFGDPCPGTLKYLEAHYQCIPAELTTPSSARPSLLGASPVPPALSPLGPGVGDAARGTGGDLLPPMLGPVSESSPGAAGGPGPDQQADNAAPRTPPPLPAVYQNPAEPGYDVDFRHHFGGPATTTVSPADTAAMETVTLETSTALDLLSDYCQPVVARDIFWNWTRAGDVAVMPGGSVESTLSSGSPIGPTSVGATLSGFGDLERRIQGSASVVNLGSELSQKTRVKSLYGGDLLHTTSIVQQLLSKMEDKLDQASESYQRQQVVEELMNSVVDFSSNLLEEHQRSAWGDLPPMEQRAAASSLLEGLERNAMLMVKSHSSSMNYSRVQSNIMVAVRVLNIQSVTDMAFPDPSVTRGTSWSDSGDSIYLPYKTLLESARNGVVKVAFFSYRKMEAILSASNPNAASSAILNSTTRMVNSRVVAAALGRRRVLGLSQPVVVTLRHNQEENVSDPQCVFWDFSKRDWSERGCWVEASNQTHTVCACDHLTNFAVLMDVRAVQLSYSNEVALQVITYVGCFVSIVCLVLTIITFQFFRSLESERTVIHKNLCVCLLVAEVVFVAGISQTAQRALCGVVAGLLHYFFLAAFLWMFFEGFQLYVMLIEVFDSEKSRLGWYYALAYGAPAVVVAVAAAIDPASYGTPRHCWLRADNYFILSFVGPVVAILLANLVFLSIAIYMMCHHSTLTSSVKNKEQSKMENMRIWIRSAAVLVVLLGLTWGFGLLYLNAESVVMAYLFTFLNSLQGLFIFVFHCLRNDKVRKEYKQLARQCPWLPWCLRRGKKCGASSTSERPSFAHSNGTAHSAPSCGGGPHSLANQFWCPPKNLDSVVTQSSSMRSATLDRQSTRVPTMCQVLSTRTTPRPRDAILVLPRQVPVDCDGSVHGGEFGDCSVAECDGMGADPHPPPPYGHYRGSDSGSVYLDHIYETIDQDEPPMMAATPGFAMLGPGSDEECHSRSRSDASSHQSGSSLLGGCDRRPLIRHAFHHHPHHPPHQRPMAAVDPVAAAMDCRLADPALVMAVFEGDPRQVPATTDRGRRPAAARRQAPLPAVGAPQHGLLTSCVTRVGATRA</sequence>
<comment type="subcellular location">
    <subcellularLocation>
        <location evidence="1">Cell membrane</location>
        <topology evidence="1">Multi-pass membrane protein</topology>
    </subcellularLocation>
</comment>
<dbReference type="Pfam" id="PF01825">
    <property type="entry name" value="GPS"/>
    <property type="match status" value="1"/>
</dbReference>
<dbReference type="InterPro" id="IPR000922">
    <property type="entry name" value="Lectin_gal-bd_dom"/>
</dbReference>
<keyword evidence="6" id="KW-0430">Lectin</keyword>
<dbReference type="CDD" id="cd15440">
    <property type="entry name" value="7tmB2_latrophilin-like_invertebrate"/>
    <property type="match status" value="1"/>
</dbReference>
<dbReference type="OMA" id="NWQNTKA"/>
<feature type="transmembrane region" description="Helical" evidence="11">
    <location>
        <begin position="690"/>
        <end position="713"/>
    </location>
</feature>
<dbReference type="InterPro" id="IPR043159">
    <property type="entry name" value="Lectin_gal-bd_sf"/>
</dbReference>
<dbReference type="PROSITE" id="PS00650">
    <property type="entry name" value="G_PROTEIN_RECEP_F2_2"/>
    <property type="match status" value="1"/>
</dbReference>
<keyword evidence="16" id="KW-1185">Reference proteome</keyword>
<dbReference type="InterPro" id="IPR017981">
    <property type="entry name" value="GPCR_2-like_7TM"/>
</dbReference>
<dbReference type="InterPro" id="IPR017983">
    <property type="entry name" value="GPCR_2_secretin-like_CS"/>
</dbReference>
<feature type="compositionally biased region" description="Low complexity" evidence="10">
    <location>
        <begin position="1138"/>
        <end position="1148"/>
    </location>
</feature>
<evidence type="ECO:0000256" key="6">
    <source>
        <dbReference type="ARBA" id="ARBA00022734"/>
    </source>
</evidence>
<feature type="region of interest" description="Disordered" evidence="10">
    <location>
        <begin position="1120"/>
        <end position="1148"/>
    </location>
</feature>
<dbReference type="Pfam" id="PF16489">
    <property type="entry name" value="GAIN"/>
    <property type="match status" value="1"/>
</dbReference>
<accession>A0A9J6FJT6</accession>
<feature type="compositionally biased region" description="Basic and acidic residues" evidence="10">
    <location>
        <begin position="1127"/>
        <end position="1137"/>
    </location>
</feature>
<evidence type="ECO:0000256" key="8">
    <source>
        <dbReference type="ARBA" id="ARBA00023136"/>
    </source>
</evidence>
<name>A0A9J6FJT6_HAELO</name>
<feature type="region of interest" description="Disordered" evidence="10">
    <location>
        <begin position="1202"/>
        <end position="1221"/>
    </location>
</feature>
<dbReference type="Pfam" id="PF00002">
    <property type="entry name" value="7tm_2"/>
    <property type="match status" value="1"/>
</dbReference>
<dbReference type="Gene3D" id="1.25.40.610">
    <property type="match status" value="1"/>
</dbReference>
<dbReference type="Gene3D" id="2.60.220.50">
    <property type="match status" value="1"/>
</dbReference>
<dbReference type="PROSITE" id="PS50221">
    <property type="entry name" value="GAIN_B"/>
    <property type="match status" value="1"/>
</dbReference>
<feature type="transmembrane region" description="Helical" evidence="11">
    <location>
        <begin position="792"/>
        <end position="812"/>
    </location>
</feature>
<feature type="transmembrane region" description="Helical" evidence="11">
    <location>
        <begin position="909"/>
        <end position="931"/>
    </location>
</feature>
<dbReference type="PANTHER" id="PTHR12011">
    <property type="entry name" value="ADHESION G-PROTEIN COUPLED RECEPTOR"/>
    <property type="match status" value="1"/>
</dbReference>
<dbReference type="GO" id="GO:0030246">
    <property type="term" value="F:carbohydrate binding"/>
    <property type="evidence" value="ECO:0007669"/>
    <property type="project" value="UniProtKB-KW"/>
</dbReference>
<feature type="domain" description="SUEL-type lectin" evidence="13">
    <location>
        <begin position="111"/>
        <end position="200"/>
    </location>
</feature>
<evidence type="ECO:0000256" key="2">
    <source>
        <dbReference type="ARBA" id="ARBA00010933"/>
    </source>
</evidence>
<keyword evidence="5" id="KW-0732">Signal</keyword>
<dbReference type="OrthoDB" id="1100386at2759"/>
<evidence type="ECO:0000256" key="9">
    <source>
        <dbReference type="ARBA" id="ARBA00023157"/>
    </source>
</evidence>
<gene>
    <name evidence="15" type="ORF">HPB48_018083</name>
</gene>
<evidence type="ECO:0000256" key="7">
    <source>
        <dbReference type="ARBA" id="ARBA00022989"/>
    </source>
</evidence>
<dbReference type="InterPro" id="IPR000832">
    <property type="entry name" value="GPCR_2_secretin-like"/>
</dbReference>
<feature type="transmembrane region" description="Helical" evidence="11">
    <location>
        <begin position="832"/>
        <end position="859"/>
    </location>
</feature>
<keyword evidence="3" id="KW-1003">Cell membrane</keyword>
<dbReference type="CDD" id="cd22830">
    <property type="entry name" value="Gal_Rha_Lectin_dCirl"/>
    <property type="match status" value="1"/>
</dbReference>
<dbReference type="InterPro" id="IPR032471">
    <property type="entry name" value="AGRL2-4_GAIN_subdom_A"/>
</dbReference>
<evidence type="ECO:0008006" key="17">
    <source>
        <dbReference type="Google" id="ProtNLM"/>
    </source>
</evidence>
<dbReference type="FunFam" id="2.60.120.740:FF:000001">
    <property type="entry name" value="Adhesion G protein-coupled receptor L2"/>
    <property type="match status" value="1"/>
</dbReference>
<dbReference type="InterPro" id="IPR000203">
    <property type="entry name" value="GPS"/>
</dbReference>
<dbReference type="GO" id="GO:0004930">
    <property type="term" value="F:G protein-coupled receptor activity"/>
    <property type="evidence" value="ECO:0007669"/>
    <property type="project" value="InterPro"/>
</dbReference>
<evidence type="ECO:0000259" key="14">
    <source>
        <dbReference type="PROSITE" id="PS50261"/>
    </source>
</evidence>
<dbReference type="Gene3D" id="1.20.1070.10">
    <property type="entry name" value="Rhodopsin 7-helix transmembrane proteins"/>
    <property type="match status" value="1"/>
</dbReference>
<evidence type="ECO:0000259" key="12">
    <source>
        <dbReference type="PROSITE" id="PS50221"/>
    </source>
</evidence>
<feature type="domain" description="GAIN-B" evidence="12">
    <location>
        <begin position="503"/>
        <end position="679"/>
    </location>
</feature>
<proteinExistence type="inferred from homology"/>
<keyword evidence="8 11" id="KW-0472">Membrane</keyword>